<feature type="domain" description="HTH merR-type" evidence="1">
    <location>
        <begin position="5"/>
        <end position="53"/>
    </location>
</feature>
<dbReference type="AlphaFoldDB" id="A0A5C5XL51"/>
<dbReference type="GO" id="GO:0003677">
    <property type="term" value="F:DNA binding"/>
    <property type="evidence" value="ECO:0007669"/>
    <property type="project" value="InterPro"/>
</dbReference>
<dbReference type="Gene3D" id="1.10.1660.10">
    <property type="match status" value="1"/>
</dbReference>
<reference evidence="2 3" key="1">
    <citation type="submission" date="2019-02" db="EMBL/GenBank/DDBJ databases">
        <title>Deep-cultivation of Planctomycetes and their phenomic and genomic characterization uncovers novel biology.</title>
        <authorList>
            <person name="Wiegand S."/>
            <person name="Jogler M."/>
            <person name="Boedeker C."/>
            <person name="Pinto D."/>
            <person name="Vollmers J."/>
            <person name="Rivas-Marin E."/>
            <person name="Kohn T."/>
            <person name="Peeters S.H."/>
            <person name="Heuer A."/>
            <person name="Rast P."/>
            <person name="Oberbeckmann S."/>
            <person name="Bunk B."/>
            <person name="Jeske O."/>
            <person name="Meyerdierks A."/>
            <person name="Storesund J.E."/>
            <person name="Kallscheuer N."/>
            <person name="Luecker S."/>
            <person name="Lage O.M."/>
            <person name="Pohl T."/>
            <person name="Merkel B.J."/>
            <person name="Hornburger P."/>
            <person name="Mueller R.-W."/>
            <person name="Bruemmer F."/>
            <person name="Labrenz M."/>
            <person name="Spormann A.M."/>
            <person name="Op Den Camp H."/>
            <person name="Overmann J."/>
            <person name="Amann R."/>
            <person name="Jetten M.S.M."/>
            <person name="Mascher T."/>
            <person name="Medema M.H."/>
            <person name="Devos D.P."/>
            <person name="Kaster A.-K."/>
            <person name="Ovreas L."/>
            <person name="Rohde M."/>
            <person name="Galperin M.Y."/>
            <person name="Jogler C."/>
        </authorList>
    </citation>
    <scope>NUCLEOTIDE SEQUENCE [LARGE SCALE GENOMIC DNA]</scope>
    <source>
        <strain evidence="2 3">Pan54</strain>
    </source>
</reference>
<protein>
    <recommendedName>
        <fullName evidence="1">HTH merR-type domain-containing protein</fullName>
    </recommendedName>
</protein>
<sequence length="61" mass="6861">MNNCYTLRDVAKRIGIPSHRIVYLFTSGKVAEPNRVSGRRLFTEDDIQKIATVLGKEVPDA</sequence>
<dbReference type="Proteomes" id="UP000316095">
    <property type="component" value="Unassembled WGS sequence"/>
</dbReference>
<evidence type="ECO:0000259" key="1">
    <source>
        <dbReference type="Pfam" id="PF13411"/>
    </source>
</evidence>
<evidence type="ECO:0000313" key="2">
    <source>
        <dbReference type="EMBL" id="TWT62875.1"/>
    </source>
</evidence>
<accession>A0A5C5XL51</accession>
<dbReference type="InterPro" id="IPR009061">
    <property type="entry name" value="DNA-bd_dom_put_sf"/>
</dbReference>
<proteinExistence type="predicted"/>
<dbReference type="OrthoDB" id="9802039at2"/>
<keyword evidence="3" id="KW-1185">Reference proteome</keyword>
<dbReference type="InterPro" id="IPR000551">
    <property type="entry name" value="MerR-type_HTH_dom"/>
</dbReference>
<evidence type="ECO:0000313" key="3">
    <source>
        <dbReference type="Proteomes" id="UP000316095"/>
    </source>
</evidence>
<dbReference type="GO" id="GO:0006355">
    <property type="term" value="P:regulation of DNA-templated transcription"/>
    <property type="evidence" value="ECO:0007669"/>
    <property type="project" value="InterPro"/>
</dbReference>
<name>A0A5C5XL51_9PLAN</name>
<gene>
    <name evidence="2" type="ORF">Pan54_36210</name>
</gene>
<dbReference type="Pfam" id="PF13411">
    <property type="entry name" value="MerR_1"/>
    <property type="match status" value="1"/>
</dbReference>
<dbReference type="RefSeq" id="WP_146504686.1">
    <property type="nucleotide sequence ID" value="NZ_SJPG01000001.1"/>
</dbReference>
<comment type="caution">
    <text evidence="2">The sequence shown here is derived from an EMBL/GenBank/DDBJ whole genome shotgun (WGS) entry which is preliminary data.</text>
</comment>
<dbReference type="EMBL" id="SJPG01000001">
    <property type="protein sequence ID" value="TWT62875.1"/>
    <property type="molecule type" value="Genomic_DNA"/>
</dbReference>
<dbReference type="SUPFAM" id="SSF46955">
    <property type="entry name" value="Putative DNA-binding domain"/>
    <property type="match status" value="1"/>
</dbReference>
<organism evidence="2 3">
    <name type="scientific">Rubinisphaera italica</name>
    <dbReference type="NCBI Taxonomy" id="2527969"/>
    <lineage>
        <taxon>Bacteria</taxon>
        <taxon>Pseudomonadati</taxon>
        <taxon>Planctomycetota</taxon>
        <taxon>Planctomycetia</taxon>
        <taxon>Planctomycetales</taxon>
        <taxon>Planctomycetaceae</taxon>
        <taxon>Rubinisphaera</taxon>
    </lineage>
</organism>